<dbReference type="SUPFAM" id="SSF49478">
    <property type="entry name" value="Cna protein B-type domain"/>
    <property type="match status" value="1"/>
</dbReference>
<keyword evidence="7" id="KW-1133">Transmembrane helix</keyword>
<dbReference type="NCBIfam" id="TIGR01167">
    <property type="entry name" value="LPXTG_anchor"/>
    <property type="match status" value="1"/>
</dbReference>
<dbReference type="EMBL" id="JAFBEE010000017">
    <property type="protein sequence ID" value="MBM7615752.1"/>
    <property type="molecule type" value="Genomic_DNA"/>
</dbReference>
<feature type="region of interest" description="Disordered" evidence="6">
    <location>
        <begin position="1126"/>
        <end position="1196"/>
    </location>
</feature>
<evidence type="ECO:0000256" key="6">
    <source>
        <dbReference type="SAM" id="MobiDB-lite"/>
    </source>
</evidence>
<dbReference type="InterPro" id="IPR019931">
    <property type="entry name" value="LPXTG_anchor"/>
</dbReference>
<evidence type="ECO:0000259" key="8">
    <source>
        <dbReference type="Pfam" id="PF00746"/>
    </source>
</evidence>
<evidence type="ECO:0000259" key="10">
    <source>
        <dbReference type="Pfam" id="PF17802"/>
    </source>
</evidence>
<evidence type="ECO:0000256" key="1">
    <source>
        <dbReference type="ARBA" id="ARBA00004191"/>
    </source>
</evidence>
<feature type="domain" description="SpaA-like prealbumin fold" evidence="10">
    <location>
        <begin position="1040"/>
        <end position="1124"/>
    </location>
</feature>
<keyword evidence="4" id="KW-0732">Signal</keyword>
<dbReference type="Pfam" id="PF17802">
    <property type="entry name" value="SpaA"/>
    <property type="match status" value="1"/>
</dbReference>
<organism evidence="11 12">
    <name type="scientific">Alkaliphilus hydrothermalis</name>
    <dbReference type="NCBI Taxonomy" id="1482730"/>
    <lineage>
        <taxon>Bacteria</taxon>
        <taxon>Bacillati</taxon>
        <taxon>Bacillota</taxon>
        <taxon>Clostridia</taxon>
        <taxon>Peptostreptococcales</taxon>
        <taxon>Natronincolaceae</taxon>
        <taxon>Alkaliphilus</taxon>
    </lineage>
</organism>
<dbReference type="Gene3D" id="2.60.40.740">
    <property type="match status" value="6"/>
</dbReference>
<feature type="domain" description="Collagen binding" evidence="9">
    <location>
        <begin position="895"/>
        <end position="993"/>
    </location>
</feature>
<feature type="domain" description="Collagen binding" evidence="9">
    <location>
        <begin position="628"/>
        <end position="737"/>
    </location>
</feature>
<dbReference type="Pfam" id="PF17963">
    <property type="entry name" value="Big_9"/>
    <property type="match status" value="1"/>
</dbReference>
<evidence type="ECO:0000313" key="11">
    <source>
        <dbReference type="EMBL" id="MBM7615752.1"/>
    </source>
</evidence>
<keyword evidence="7" id="KW-0472">Membrane</keyword>
<dbReference type="Gene3D" id="2.60.40.1280">
    <property type="match status" value="1"/>
</dbReference>
<feature type="compositionally biased region" description="Acidic residues" evidence="6">
    <location>
        <begin position="1142"/>
        <end position="1172"/>
    </location>
</feature>
<dbReference type="InterPro" id="IPR013783">
    <property type="entry name" value="Ig-like_fold"/>
</dbReference>
<reference evidence="11 12" key="1">
    <citation type="submission" date="2021-01" db="EMBL/GenBank/DDBJ databases">
        <title>Genomic Encyclopedia of Type Strains, Phase IV (KMG-IV): sequencing the most valuable type-strain genomes for metagenomic binning, comparative biology and taxonomic classification.</title>
        <authorList>
            <person name="Goeker M."/>
        </authorList>
    </citation>
    <scope>NUCLEOTIDE SEQUENCE [LARGE SCALE GENOMIC DNA]</scope>
    <source>
        <strain evidence="11 12">DSM 25890</strain>
    </source>
</reference>
<gene>
    <name evidence="11" type="ORF">JOC73_002326</name>
</gene>
<feature type="compositionally biased region" description="Pro residues" evidence="6">
    <location>
        <begin position="1126"/>
        <end position="1141"/>
    </location>
</feature>
<accession>A0ABS2NSK5</accession>
<keyword evidence="5" id="KW-0572">Peptidoglycan-anchor</keyword>
<sequence length="1302" mass="142748">MIVKLKKSTGGRFFSLLTALMMLAYGLIQSTNFLVYAGVPDPLAGFEISGATITRNGEEINAITSPLKQNETIKLSYTWSILDTDHVAEGDTISVAVPTILDLGEDNISGTLLGDDGMTSFGTWDLNVSTSQLSLSLSSVPASLSNVRGTVEFTLNFRAHEEIVEVPYEIRIPLSGGLEKTYTVSFEIPGGVSLDKTGAQSGMDPNTITWQVDINKNLLTVSTPVITDEIDPLLDYVDGSIEIYKLKAFSNGTYSQEATPIDGSLYTTNYGGNQLTVSFNGEIDGAYRLIYDTTIDSDQIDTSRTSFNYRNDVSYNGVKDSATVNITRGALLVKDGTADKAYNADHITWSISLNQALYPLKNVSVEDNIPSGLGLDIASINVYRMPGKVLVDPAAYSLSFNGDNTQFTVALGDINQEYVVEYVTDINVEEKKNNNGSLAFTNNAKLYQGLIGDIKTNTTSDTVNITKGRILQKSGSATISYNDDKTITWTTDVNLAEVDLGTVAFTDSIIGEHKLDEAFGIQVYPITIDHTQASNNLTIGAQLSEGTDYHLTTVGSDPIKEFSLDFGGNITQPYRIVYRTIITEKTTQTFTNTAYIGANDGTPDATGSVSPTIVNTFSKSYTGVDFVTKELNWRLNVNPVQQGINNLMITDTLSEGLVMSNDQIAALSVRKGGVELIKDTDYTISETIVDGKIKGFEMSFLSEVNDAEYVVTYSTFMDLDVLSNNGHLKYDNTAEFSIDGGSTTRKATPGFNNIILHNGSKSGVLDANQKQLHWTINTNHLSKNIDDFEVMDTILGNQKLVPGSVEIYSYSLDGAGNITVGALVDPVLEGFTIEEGGDGSYFKVIYPPLINSPYLIRYSTEFTGISQTTYANVAVTNKNESYSTNVSYSDGNKFVSKTGTRNGITSVDWTITLNKSQSTIAAYTLTDRLSEGLELVEDSFVVRRKDGTVVDFDTIFRLNVHPRVLAIEPQSFDLISRIPITETYTITYTTNIIIDEILENRVSNNITFVGEQVVSGVRQDTVTIIHTFITGSGTGVGEVGSFKLIKENATGERLPNARFELYKGAKYIGVVNTDINGELEVNRLKYGNYILKEVQAPVGYRLLADNVEVNISSPIQEVVTVVNTKNPPPVIIIPEPQPEPEPTPEEPIEEEPEKEPEEEQEPPVEPEEEADEEPVKETVETKTMPKETPTQGKIEVPDKGVITISEEPQNGTVTVDKEGNWTYTPDPDFIGKDQIKISITDEEGNLEEIIFEILVEEIPEGAPDITDLPEELPKTGETNRIWFYLLGIAMMITGYTLRKRFS</sequence>
<dbReference type="RefSeq" id="WP_204403313.1">
    <property type="nucleotide sequence ID" value="NZ_JAFBEE010000017.1"/>
</dbReference>
<comment type="caution">
    <text evidence="11">The sequence shown here is derived from an EMBL/GenBank/DDBJ whole genome shotgun (WGS) entry which is preliminary data.</text>
</comment>
<dbReference type="Pfam" id="PF05737">
    <property type="entry name" value="Collagen_bind"/>
    <property type="match status" value="6"/>
</dbReference>
<dbReference type="Gene3D" id="2.60.40.3440">
    <property type="match status" value="1"/>
</dbReference>
<feature type="transmembrane region" description="Helical" evidence="7">
    <location>
        <begin position="1281"/>
        <end position="1297"/>
    </location>
</feature>
<dbReference type="InterPro" id="IPR008966">
    <property type="entry name" value="Adhesion_dom_sf"/>
</dbReference>
<dbReference type="Gene3D" id="2.60.40.10">
    <property type="entry name" value="Immunoglobulins"/>
    <property type="match status" value="1"/>
</dbReference>
<dbReference type="InterPro" id="IPR008456">
    <property type="entry name" value="Collagen-bd_dom"/>
</dbReference>
<feature type="domain" description="Collagen binding" evidence="9">
    <location>
        <begin position="332"/>
        <end position="448"/>
    </location>
</feature>
<evidence type="ECO:0000256" key="2">
    <source>
        <dbReference type="ARBA" id="ARBA00022512"/>
    </source>
</evidence>
<evidence type="ECO:0000313" key="12">
    <source>
        <dbReference type="Proteomes" id="UP001314796"/>
    </source>
</evidence>
<feature type="domain" description="Collagen binding" evidence="9">
    <location>
        <begin position="193"/>
        <end position="317"/>
    </location>
</feature>
<feature type="domain" description="Collagen binding" evidence="9">
    <location>
        <begin position="759"/>
        <end position="880"/>
    </location>
</feature>
<evidence type="ECO:0000256" key="7">
    <source>
        <dbReference type="SAM" id="Phobius"/>
    </source>
</evidence>
<protein>
    <submittedName>
        <fullName evidence="11">LPXTG-motif cell wall-anchored protein</fullName>
    </submittedName>
</protein>
<evidence type="ECO:0000256" key="4">
    <source>
        <dbReference type="ARBA" id="ARBA00022729"/>
    </source>
</evidence>
<feature type="domain" description="Collagen binding" evidence="9">
    <location>
        <begin position="470"/>
        <end position="596"/>
    </location>
</feature>
<name>A0ABS2NSK5_9FIRM</name>
<comment type="subcellular location">
    <subcellularLocation>
        <location evidence="1">Secreted</location>
        <location evidence="1">Cell wall</location>
    </subcellularLocation>
</comment>
<keyword evidence="7" id="KW-0812">Transmembrane</keyword>
<proteinExistence type="predicted"/>
<dbReference type="Pfam" id="PF00746">
    <property type="entry name" value="Gram_pos_anchor"/>
    <property type="match status" value="1"/>
</dbReference>
<dbReference type="SUPFAM" id="SSF49401">
    <property type="entry name" value="Bacterial adhesins"/>
    <property type="match status" value="7"/>
</dbReference>
<keyword evidence="12" id="KW-1185">Reference proteome</keyword>
<evidence type="ECO:0000256" key="3">
    <source>
        <dbReference type="ARBA" id="ARBA00022525"/>
    </source>
</evidence>
<feature type="compositionally biased region" description="Basic and acidic residues" evidence="6">
    <location>
        <begin position="1173"/>
        <end position="1185"/>
    </location>
</feature>
<evidence type="ECO:0000256" key="5">
    <source>
        <dbReference type="ARBA" id="ARBA00023088"/>
    </source>
</evidence>
<dbReference type="InterPro" id="IPR011252">
    <property type="entry name" value="Fibrogen-bd_dom1"/>
</dbReference>
<keyword evidence="2" id="KW-0134">Cell wall</keyword>
<keyword evidence="3" id="KW-0964">Secreted</keyword>
<feature type="domain" description="Gram-positive cocci surface proteins LPxTG" evidence="8">
    <location>
        <begin position="1271"/>
        <end position="1300"/>
    </location>
</feature>
<dbReference type="Proteomes" id="UP001314796">
    <property type="component" value="Unassembled WGS sequence"/>
</dbReference>
<evidence type="ECO:0000259" key="9">
    <source>
        <dbReference type="Pfam" id="PF05737"/>
    </source>
</evidence>
<dbReference type="InterPro" id="IPR041033">
    <property type="entry name" value="SpaA_PFL_dom_1"/>
</dbReference>